<proteinExistence type="predicted"/>
<protein>
    <recommendedName>
        <fullName evidence="1">DUF397 domain-containing protein</fullName>
    </recommendedName>
</protein>
<feature type="domain" description="DUF397" evidence="1">
    <location>
        <begin position="6"/>
        <end position="55"/>
    </location>
</feature>
<dbReference type="EMBL" id="BAAAMJ010000070">
    <property type="protein sequence ID" value="GAA1932746.1"/>
    <property type="molecule type" value="Genomic_DNA"/>
</dbReference>
<evidence type="ECO:0000313" key="2">
    <source>
        <dbReference type="EMBL" id="GAA1932746.1"/>
    </source>
</evidence>
<dbReference type="Pfam" id="PF04149">
    <property type="entry name" value="DUF397"/>
    <property type="match status" value="1"/>
</dbReference>
<dbReference type="InterPro" id="IPR007278">
    <property type="entry name" value="DUF397"/>
</dbReference>
<evidence type="ECO:0000259" key="1">
    <source>
        <dbReference type="Pfam" id="PF04149"/>
    </source>
</evidence>
<accession>A0ABN2PVK7</accession>
<name>A0ABN2PVK7_9ACTN</name>
<reference evidence="2 3" key="1">
    <citation type="journal article" date="2019" name="Int. J. Syst. Evol. Microbiol.">
        <title>The Global Catalogue of Microorganisms (GCM) 10K type strain sequencing project: providing services to taxonomists for standard genome sequencing and annotation.</title>
        <authorList>
            <consortium name="The Broad Institute Genomics Platform"/>
            <consortium name="The Broad Institute Genome Sequencing Center for Infectious Disease"/>
            <person name="Wu L."/>
            <person name="Ma J."/>
        </authorList>
    </citation>
    <scope>NUCLEOTIDE SEQUENCE [LARGE SCALE GENOMIC DNA]</scope>
    <source>
        <strain evidence="2 3">JCM 13581</strain>
    </source>
</reference>
<sequence length="64" mass="6626">MSVGALTWQKSSYSVDASACLELASVPDGPVLLRESESPALVLVTSQDRLRGLLALASAGPRLA</sequence>
<dbReference type="RefSeq" id="WP_344265819.1">
    <property type="nucleotide sequence ID" value="NZ_BAAAMJ010000070.1"/>
</dbReference>
<organism evidence="2 3">
    <name type="scientific">Streptomyces sodiiphilus</name>
    <dbReference type="NCBI Taxonomy" id="226217"/>
    <lineage>
        <taxon>Bacteria</taxon>
        <taxon>Bacillati</taxon>
        <taxon>Actinomycetota</taxon>
        <taxon>Actinomycetes</taxon>
        <taxon>Kitasatosporales</taxon>
        <taxon>Streptomycetaceae</taxon>
        <taxon>Streptomyces</taxon>
    </lineage>
</organism>
<gene>
    <name evidence="2" type="ORF">GCM10009716_44890</name>
</gene>
<dbReference type="Proteomes" id="UP001501303">
    <property type="component" value="Unassembled WGS sequence"/>
</dbReference>
<comment type="caution">
    <text evidence="2">The sequence shown here is derived from an EMBL/GenBank/DDBJ whole genome shotgun (WGS) entry which is preliminary data.</text>
</comment>
<keyword evidence="3" id="KW-1185">Reference proteome</keyword>
<evidence type="ECO:0000313" key="3">
    <source>
        <dbReference type="Proteomes" id="UP001501303"/>
    </source>
</evidence>